<protein>
    <submittedName>
        <fullName evidence="1">DMT family transporter</fullName>
    </submittedName>
</protein>
<proteinExistence type="predicted"/>
<dbReference type="Proteomes" id="UP000616151">
    <property type="component" value="Unassembled WGS sequence"/>
</dbReference>
<name>A0ACC5QZ77_9HYPH</name>
<comment type="caution">
    <text evidence="1">The sequence shown here is derived from an EMBL/GenBank/DDBJ whole genome shotgun (WGS) entry which is preliminary data.</text>
</comment>
<organism evidence="1 2">
    <name type="scientific">Taklimakanibacter albus</name>
    <dbReference type="NCBI Taxonomy" id="2800327"/>
    <lineage>
        <taxon>Bacteria</taxon>
        <taxon>Pseudomonadati</taxon>
        <taxon>Pseudomonadota</taxon>
        <taxon>Alphaproteobacteria</taxon>
        <taxon>Hyphomicrobiales</taxon>
        <taxon>Aestuariivirgaceae</taxon>
        <taxon>Taklimakanibacter</taxon>
    </lineage>
</organism>
<gene>
    <name evidence="1" type="ORF">JHL16_04670</name>
</gene>
<evidence type="ECO:0000313" key="1">
    <source>
        <dbReference type="EMBL" id="MBK1865634.1"/>
    </source>
</evidence>
<accession>A0ACC5QZ77</accession>
<keyword evidence="2" id="KW-1185">Reference proteome</keyword>
<reference evidence="1" key="1">
    <citation type="submission" date="2021-01" db="EMBL/GenBank/DDBJ databases">
        <authorList>
            <person name="Sun Q."/>
        </authorList>
    </citation>
    <scope>NUCLEOTIDE SEQUENCE</scope>
    <source>
        <strain evidence="1">YIM B02566</strain>
    </source>
</reference>
<sequence length="273" mass="28639">MLDFLAGKTGRRIGPLPVTAAVTLFGLVLISLWLLAFGELPTLLRGDVWWPVVAGIGVALATLFLFTAITSGPISLAVPVAMSYPATSVLLGAFLGSIPSLTQLAFVALILIGAFLVACGESETGSAALEETPGRWRRTITFAILAHLTFVVGVFAGQKSALLFDEIQSVWISRLAGAAIMLPLVLARPAPIRPQIPYLPVLAAMGLLDVFAITLLFAAGKSAQPELANVCATASGAITIVLAWIFLHEKIAYLRWLGIAATFSGIAALSAFK</sequence>
<dbReference type="EMBL" id="JAENHL010000006">
    <property type="protein sequence ID" value="MBK1865634.1"/>
    <property type="molecule type" value="Genomic_DNA"/>
</dbReference>
<evidence type="ECO:0000313" key="2">
    <source>
        <dbReference type="Proteomes" id="UP000616151"/>
    </source>
</evidence>